<feature type="domain" description="Carboxymuconolactone decarboxylase-like" evidence="1">
    <location>
        <begin position="51"/>
        <end position="122"/>
    </location>
</feature>
<evidence type="ECO:0000313" key="3">
    <source>
        <dbReference type="Proteomes" id="UP001645859"/>
    </source>
</evidence>
<dbReference type="Gene3D" id="1.20.1290.10">
    <property type="entry name" value="AhpD-like"/>
    <property type="match status" value="1"/>
</dbReference>
<keyword evidence="3" id="KW-1185">Reference proteome</keyword>
<protein>
    <submittedName>
        <fullName evidence="2">Carboxymuconolactone decarboxylase</fullName>
    </submittedName>
</protein>
<organism evidence="2 3">
    <name type="scientific">Leucobacter chromiireducens subsp. solipictus</name>
    <dbReference type="NCBI Taxonomy" id="398235"/>
    <lineage>
        <taxon>Bacteria</taxon>
        <taxon>Bacillati</taxon>
        <taxon>Actinomycetota</taxon>
        <taxon>Actinomycetes</taxon>
        <taxon>Micrococcales</taxon>
        <taxon>Microbacteriaceae</taxon>
        <taxon>Leucobacter</taxon>
    </lineage>
</organism>
<dbReference type="InterPro" id="IPR003779">
    <property type="entry name" value="CMD-like"/>
</dbReference>
<dbReference type="InterPro" id="IPR029032">
    <property type="entry name" value="AhpD-like"/>
</dbReference>
<proteinExistence type="predicted"/>
<dbReference type="InterPro" id="IPR004675">
    <property type="entry name" value="AhpD_core"/>
</dbReference>
<accession>A0ABS1SB89</accession>
<dbReference type="PANTHER" id="PTHR35446:SF3">
    <property type="entry name" value="CMD DOMAIN-CONTAINING PROTEIN"/>
    <property type="match status" value="1"/>
</dbReference>
<dbReference type="RefSeq" id="WP_202343081.1">
    <property type="nucleotide sequence ID" value="NZ_BAAAPI010000009.1"/>
</dbReference>
<dbReference type="EMBL" id="QYAC01000001">
    <property type="protein sequence ID" value="MBL3677809.1"/>
    <property type="molecule type" value="Genomic_DNA"/>
</dbReference>
<sequence>MSVFEPITQENAAPAVKATLAKIEAAFGTVPNMFATVANSPAALQSMWGSFGAFSTGALGAALTEQIAVAVANRNRCEYCLAAHTALGTQAGLTAEQLAAAQRGTAEDPKTAALLRFALALVDERGAVDPSVFAELRGLGWSDEQIVETVAQVALNIFTNYVNIALAVPVDFPEVPFQS</sequence>
<name>A0ABS1SB89_9MICO</name>
<dbReference type="InterPro" id="IPR010195">
    <property type="entry name" value="Uncharacterised_peroxidase-rel"/>
</dbReference>
<dbReference type="NCBIfam" id="TIGR00778">
    <property type="entry name" value="ahpD_dom"/>
    <property type="match status" value="1"/>
</dbReference>
<dbReference type="Proteomes" id="UP001645859">
    <property type="component" value="Unassembled WGS sequence"/>
</dbReference>
<reference evidence="2 3" key="1">
    <citation type="submission" date="2018-09" db="EMBL/GenBank/DDBJ databases">
        <title>Comparative genomics of Leucobacter spp.</title>
        <authorList>
            <person name="Reis A.C."/>
            <person name="Kolvenbach B.A."/>
            <person name="Corvini P.F.X."/>
            <person name="Nunes O.C."/>
        </authorList>
    </citation>
    <scope>NUCLEOTIDE SEQUENCE [LARGE SCALE GENOMIC DNA]</scope>
    <source>
        <strain evidence="2 3">TAN 31504</strain>
    </source>
</reference>
<comment type="caution">
    <text evidence="2">The sequence shown here is derived from an EMBL/GenBank/DDBJ whole genome shotgun (WGS) entry which is preliminary data.</text>
</comment>
<dbReference type="NCBIfam" id="TIGR01926">
    <property type="entry name" value="peroxid_rel"/>
    <property type="match status" value="1"/>
</dbReference>
<dbReference type="Pfam" id="PF02627">
    <property type="entry name" value="CMD"/>
    <property type="match status" value="1"/>
</dbReference>
<dbReference type="PANTHER" id="PTHR35446">
    <property type="entry name" value="SI:CH211-175M2.5"/>
    <property type="match status" value="1"/>
</dbReference>
<evidence type="ECO:0000313" key="2">
    <source>
        <dbReference type="EMBL" id="MBL3677809.1"/>
    </source>
</evidence>
<dbReference type="SUPFAM" id="SSF69118">
    <property type="entry name" value="AhpD-like"/>
    <property type="match status" value="1"/>
</dbReference>
<gene>
    <name evidence="2" type="ORF">D3230_00615</name>
</gene>
<evidence type="ECO:0000259" key="1">
    <source>
        <dbReference type="Pfam" id="PF02627"/>
    </source>
</evidence>